<evidence type="ECO:0000256" key="9">
    <source>
        <dbReference type="ARBA" id="ARBA00023288"/>
    </source>
</evidence>
<evidence type="ECO:0000256" key="5">
    <source>
        <dbReference type="ARBA" id="ARBA00022622"/>
    </source>
</evidence>
<reference evidence="12" key="2">
    <citation type="submission" date="2025-08" db="UniProtKB">
        <authorList>
            <consortium name="Ensembl"/>
        </authorList>
    </citation>
    <scope>IDENTIFICATION</scope>
</reference>
<keyword evidence="13" id="KW-1185">Reference proteome</keyword>
<dbReference type="AlphaFoldDB" id="A0A673UQZ0"/>
<dbReference type="Ensembl" id="ENSSSUT00005030786.1">
    <property type="protein sequence ID" value="ENSSSUP00005026934.1"/>
    <property type="gene ID" value="ENSSSUG00005017462.1"/>
</dbReference>
<evidence type="ECO:0000256" key="1">
    <source>
        <dbReference type="ARBA" id="ARBA00002087"/>
    </source>
</evidence>
<evidence type="ECO:0000256" key="10">
    <source>
        <dbReference type="SAM" id="Phobius"/>
    </source>
</evidence>
<dbReference type="GO" id="GO:0005886">
    <property type="term" value="C:plasma membrane"/>
    <property type="evidence" value="ECO:0007669"/>
    <property type="project" value="UniProtKB-SubCell"/>
</dbReference>
<feature type="transmembrane region" description="Helical" evidence="10">
    <location>
        <begin position="41"/>
        <end position="66"/>
    </location>
</feature>
<dbReference type="PANTHER" id="PTHR15029">
    <property type="entry name" value="CAMPATH-1 ANTIGEN"/>
    <property type="match status" value="1"/>
</dbReference>
<sequence>MKGFFFLLLTIGLLVMIQIQTGVLGNSTTATTTTKKPNSAAPALSSLSCGSVLLFLANIVIQLFYLS</sequence>
<evidence type="ECO:0000256" key="4">
    <source>
        <dbReference type="ARBA" id="ARBA00022475"/>
    </source>
</evidence>
<evidence type="ECO:0000256" key="8">
    <source>
        <dbReference type="ARBA" id="ARBA00023180"/>
    </source>
</evidence>
<keyword evidence="6 11" id="KW-0732">Signal</keyword>
<evidence type="ECO:0000313" key="13">
    <source>
        <dbReference type="Proteomes" id="UP000472268"/>
    </source>
</evidence>
<dbReference type="InterPro" id="IPR026643">
    <property type="entry name" value="CAMPATH-1"/>
</dbReference>
<organism evidence="12 13">
    <name type="scientific">Suricata suricatta</name>
    <name type="common">Meerkat</name>
    <dbReference type="NCBI Taxonomy" id="37032"/>
    <lineage>
        <taxon>Eukaryota</taxon>
        <taxon>Metazoa</taxon>
        <taxon>Chordata</taxon>
        <taxon>Craniata</taxon>
        <taxon>Vertebrata</taxon>
        <taxon>Euteleostomi</taxon>
        <taxon>Mammalia</taxon>
        <taxon>Eutheria</taxon>
        <taxon>Laurasiatheria</taxon>
        <taxon>Carnivora</taxon>
        <taxon>Feliformia</taxon>
        <taxon>Herpestidae</taxon>
        <taxon>Suricata</taxon>
    </lineage>
</organism>
<keyword evidence="10" id="KW-1133">Transmembrane helix</keyword>
<comment type="subcellular location">
    <subcellularLocation>
        <location evidence="2">Cell membrane</location>
        <topology evidence="2">Lipid-anchor</topology>
        <topology evidence="2">GPI-anchor</topology>
    </subcellularLocation>
</comment>
<evidence type="ECO:0000256" key="3">
    <source>
        <dbReference type="ARBA" id="ARBA00013286"/>
    </source>
</evidence>
<feature type="chain" id="PRO_5025455004" description="CAMPATH-1 antigen" evidence="11">
    <location>
        <begin position="26"/>
        <end position="67"/>
    </location>
</feature>
<evidence type="ECO:0000313" key="12">
    <source>
        <dbReference type="Ensembl" id="ENSSSUP00005026934.1"/>
    </source>
</evidence>
<evidence type="ECO:0000256" key="7">
    <source>
        <dbReference type="ARBA" id="ARBA00023136"/>
    </source>
</evidence>
<dbReference type="Pfam" id="PF15116">
    <property type="entry name" value="CD52"/>
    <property type="match status" value="1"/>
</dbReference>
<dbReference type="GO" id="GO:0097225">
    <property type="term" value="C:sperm midpiece"/>
    <property type="evidence" value="ECO:0007669"/>
    <property type="project" value="TreeGrafter"/>
</dbReference>
<keyword evidence="10" id="KW-0812">Transmembrane</keyword>
<dbReference type="OMA" id="FANTLMC"/>
<comment type="function">
    <text evidence="1">May play a role in carrying and orienting carbohydrate, as well as having a more specific role.</text>
</comment>
<dbReference type="GO" id="GO:0098552">
    <property type="term" value="C:side of membrane"/>
    <property type="evidence" value="ECO:0007669"/>
    <property type="project" value="UniProtKB-KW"/>
</dbReference>
<reference evidence="12" key="3">
    <citation type="submission" date="2025-09" db="UniProtKB">
        <authorList>
            <consortium name="Ensembl"/>
        </authorList>
    </citation>
    <scope>IDENTIFICATION</scope>
</reference>
<keyword evidence="4" id="KW-1003">Cell membrane</keyword>
<dbReference type="Proteomes" id="UP000472268">
    <property type="component" value="Chromosome 8"/>
</dbReference>
<dbReference type="GO" id="GO:0007204">
    <property type="term" value="P:positive regulation of cytosolic calcium ion concentration"/>
    <property type="evidence" value="ECO:0007669"/>
    <property type="project" value="TreeGrafter"/>
</dbReference>
<accession>A0A673UQZ0</accession>
<evidence type="ECO:0000256" key="11">
    <source>
        <dbReference type="SAM" id="SignalP"/>
    </source>
</evidence>
<dbReference type="PANTHER" id="PTHR15029:SF0">
    <property type="entry name" value="CAMPATH-1 ANTIGEN"/>
    <property type="match status" value="1"/>
</dbReference>
<keyword evidence="9" id="KW-0449">Lipoprotein</keyword>
<protein>
    <recommendedName>
        <fullName evidence="3">CAMPATH-1 antigen</fullName>
    </recommendedName>
</protein>
<evidence type="ECO:0000256" key="6">
    <source>
        <dbReference type="ARBA" id="ARBA00022729"/>
    </source>
</evidence>
<keyword evidence="5" id="KW-0336">GPI-anchor</keyword>
<keyword evidence="7 10" id="KW-0472">Membrane</keyword>
<evidence type="ECO:0000256" key="2">
    <source>
        <dbReference type="ARBA" id="ARBA00004609"/>
    </source>
</evidence>
<feature type="signal peptide" evidence="11">
    <location>
        <begin position="1"/>
        <end position="25"/>
    </location>
</feature>
<proteinExistence type="predicted"/>
<name>A0A673UQZ0_SURSU</name>
<keyword evidence="8" id="KW-0325">Glycoprotein</keyword>
<reference evidence="12 13" key="1">
    <citation type="submission" date="2019-05" db="EMBL/GenBank/DDBJ databases">
        <title>A Chromosome-scale Meerkat (S. suricatta) Genome Assembly.</title>
        <authorList>
            <person name="Dudchenko O."/>
            <person name="Lieberman Aiden E."/>
            <person name="Tung J."/>
            <person name="Barreiro L.B."/>
            <person name="Clutton-Brock T.H."/>
        </authorList>
    </citation>
    <scope>NUCLEOTIDE SEQUENCE [LARGE SCALE GENOMIC DNA]</scope>
</reference>